<feature type="region of interest" description="Disordered" evidence="1">
    <location>
        <begin position="75"/>
        <end position="94"/>
    </location>
</feature>
<dbReference type="RefSeq" id="WP_178369074.1">
    <property type="nucleotide sequence ID" value="NZ_CP028829.1"/>
</dbReference>
<dbReference type="AlphaFoldDB" id="A0AAW3UZN9"/>
<dbReference type="EMBL" id="JACIIK010000008">
    <property type="protein sequence ID" value="MBB6204028.1"/>
    <property type="molecule type" value="Genomic_DNA"/>
</dbReference>
<proteinExistence type="predicted"/>
<protein>
    <recommendedName>
        <fullName evidence="4">DUF2239 domain-containing protein</fullName>
    </recommendedName>
</protein>
<name>A0AAW3UZN9_9BURK</name>
<evidence type="ECO:0000256" key="1">
    <source>
        <dbReference type="SAM" id="MobiDB-lite"/>
    </source>
</evidence>
<gene>
    <name evidence="2" type="ORF">GGD69_004915</name>
</gene>
<evidence type="ECO:0000313" key="2">
    <source>
        <dbReference type="EMBL" id="MBB6204028.1"/>
    </source>
</evidence>
<dbReference type="Pfam" id="PF09998">
    <property type="entry name" value="DUF2239"/>
    <property type="match status" value="1"/>
</dbReference>
<evidence type="ECO:0000313" key="3">
    <source>
        <dbReference type="Proteomes" id="UP000518681"/>
    </source>
</evidence>
<dbReference type="InterPro" id="IPR018715">
    <property type="entry name" value="DUF2239"/>
</dbReference>
<accession>A0AAW3UZN9</accession>
<organism evidence="2 3">
    <name type="scientific">Paraburkholderia fungorum</name>
    <dbReference type="NCBI Taxonomy" id="134537"/>
    <lineage>
        <taxon>Bacteria</taxon>
        <taxon>Pseudomonadati</taxon>
        <taxon>Pseudomonadota</taxon>
        <taxon>Betaproteobacteria</taxon>
        <taxon>Burkholderiales</taxon>
        <taxon>Burkholderiaceae</taxon>
        <taxon>Paraburkholderia</taxon>
    </lineage>
</organism>
<evidence type="ECO:0008006" key="4">
    <source>
        <dbReference type="Google" id="ProtNLM"/>
    </source>
</evidence>
<comment type="caution">
    <text evidence="2">The sequence shown here is derived from an EMBL/GenBank/DDBJ whole genome shotgun (WGS) entry which is preliminary data.</text>
</comment>
<dbReference type="Proteomes" id="UP000518681">
    <property type="component" value="Unassembled WGS sequence"/>
</dbReference>
<reference evidence="2 3" key="1">
    <citation type="submission" date="2020-08" db="EMBL/GenBank/DDBJ databases">
        <title>Genomic Encyclopedia of Type Strains, Phase IV (KMG-V): Genome sequencing to study the core and pangenomes of soil and plant-associated prokaryotes.</title>
        <authorList>
            <person name="Whitman W."/>
        </authorList>
    </citation>
    <scope>NUCLEOTIDE SEQUENCE [LARGE SCALE GENOMIC DNA]</scope>
    <source>
        <strain evidence="2 3">SEMIA 4013</strain>
    </source>
</reference>
<sequence length="204" mass="22247">MTPHPATCIAFEGHRRIASGTPPEVALAVREVLARGERAPVLIFDTVTSRPVEFDLRGTPDEILARLVSQAPVGQPAPIADAGEDDTPRGRGRPKLGVVAREVTLLPRHWDWLNGQSGGASVALRKLVEAARLAGEDKDRKRAAQESVYRFMTALAGNLPAYEDATRALYADDQVRFDDIVAAWPEDVRDHTLCLAADAFVRHP</sequence>